<dbReference type="EMBL" id="CP041677">
    <property type="protein sequence ID" value="QDR73634.1"/>
    <property type="molecule type" value="Genomic_DNA"/>
</dbReference>
<dbReference type="RefSeq" id="WP_144227987.1">
    <property type="nucleotide sequence ID" value="NZ_CP041677.1"/>
</dbReference>
<reference evidence="1 2" key="1">
    <citation type="submission" date="2019-07" db="EMBL/GenBank/DDBJ databases">
        <title>Gastrointestinal microbiota of Peromyscus leucopus, the white-footed mouse.</title>
        <authorList>
            <person name="Milovic A."/>
            <person name="Bassam K."/>
            <person name="Barbour A.G."/>
        </authorList>
    </citation>
    <scope>NUCLEOTIDE SEQUENCE [LARGE SCALE GENOMIC DNA]</scope>
    <source>
        <strain evidence="1 2">LL7</strain>
        <plasmid evidence="1 2">unnamed</plasmid>
    </source>
</reference>
<gene>
    <name evidence="1" type="ORF">FOD75_11090</name>
</gene>
<protein>
    <submittedName>
        <fullName evidence="1">Selenium binding protein</fullName>
    </submittedName>
</protein>
<name>A0A517D8I2_LIMRT</name>
<dbReference type="Proteomes" id="UP000316394">
    <property type="component" value="Plasmid unnamed"/>
</dbReference>
<organism evidence="1 2">
    <name type="scientific">Limosilactobacillus reuteri</name>
    <name type="common">Lactobacillus reuteri</name>
    <dbReference type="NCBI Taxonomy" id="1598"/>
    <lineage>
        <taxon>Bacteria</taxon>
        <taxon>Bacillati</taxon>
        <taxon>Bacillota</taxon>
        <taxon>Bacilli</taxon>
        <taxon>Lactobacillales</taxon>
        <taxon>Lactobacillaceae</taxon>
        <taxon>Limosilactobacillus</taxon>
    </lineage>
</organism>
<dbReference type="AlphaFoldDB" id="A0A517D8I2"/>
<evidence type="ECO:0000313" key="1">
    <source>
        <dbReference type="EMBL" id="QDR73634.1"/>
    </source>
</evidence>
<proteinExistence type="predicted"/>
<keyword evidence="1" id="KW-0614">Plasmid</keyword>
<geneLocation type="plasmid" evidence="1 2">
    <name>unnamed</name>
</geneLocation>
<accession>A0A517D8I2</accession>
<sequence length="151" mass="17622">MYENYTRQALPDKNYRELLGTAICAFNANNAFMIENLLSISDRKTWWDLIDEKSGTIGDLASNCRDYRDIVPEELKQLFQDIVKRRNRIIHSYQITSNTESQDLDGQILATKDNKTNVQFIITEEYLKEFINDNAVLSDKLYNLRDSLSNN</sequence>
<evidence type="ECO:0000313" key="2">
    <source>
        <dbReference type="Proteomes" id="UP000316394"/>
    </source>
</evidence>